<dbReference type="RefSeq" id="WP_086814190.1">
    <property type="nucleotide sequence ID" value="NZ_BJMM01000147.1"/>
</dbReference>
<accession>A0A4Y3R9K5</accession>
<dbReference type="OrthoDB" id="9946679at2"/>
<organism evidence="1 2">
    <name type="scientific">Streptomyces cacaoi</name>
    <dbReference type="NCBI Taxonomy" id="1898"/>
    <lineage>
        <taxon>Bacteria</taxon>
        <taxon>Bacillati</taxon>
        <taxon>Actinomycetota</taxon>
        <taxon>Actinomycetes</taxon>
        <taxon>Kitasatosporales</taxon>
        <taxon>Streptomycetaceae</taxon>
        <taxon>Streptomyces</taxon>
    </lineage>
</organism>
<dbReference type="Proteomes" id="UP000319210">
    <property type="component" value="Unassembled WGS sequence"/>
</dbReference>
<comment type="caution">
    <text evidence="1">The sequence shown here is derived from an EMBL/GenBank/DDBJ whole genome shotgun (WGS) entry which is preliminary data.</text>
</comment>
<keyword evidence="2" id="KW-1185">Reference proteome</keyword>
<name>A0A4Y3R9K5_STRCI</name>
<dbReference type="AlphaFoldDB" id="A0A4Y3R9K5"/>
<proteinExistence type="predicted"/>
<reference evidence="1 2" key="1">
    <citation type="submission" date="2019-06" db="EMBL/GenBank/DDBJ databases">
        <title>Whole genome shotgun sequence of Streptomyces cacaoi subsp. cacaoi NBRC 12748.</title>
        <authorList>
            <person name="Hosoyama A."/>
            <person name="Uohara A."/>
            <person name="Ohji S."/>
            <person name="Ichikawa N."/>
        </authorList>
    </citation>
    <scope>NUCLEOTIDE SEQUENCE [LARGE SCALE GENOMIC DNA]</scope>
    <source>
        <strain evidence="1 2">NBRC 12748</strain>
    </source>
</reference>
<evidence type="ECO:0000313" key="2">
    <source>
        <dbReference type="Proteomes" id="UP000319210"/>
    </source>
</evidence>
<sequence>MSFLRAKSMARDLLGRLDERWYWTYQWALCALDADPRLADAMYERSARRHLATCGRAANPRDPRGRAWRH</sequence>
<evidence type="ECO:0000313" key="1">
    <source>
        <dbReference type="EMBL" id="GEB54381.1"/>
    </source>
</evidence>
<dbReference type="EMBL" id="BJMM01000147">
    <property type="protein sequence ID" value="GEB54381.1"/>
    <property type="molecule type" value="Genomic_DNA"/>
</dbReference>
<gene>
    <name evidence="1" type="ORF">SCA03_69320</name>
</gene>
<protein>
    <submittedName>
        <fullName evidence="1">Uncharacterized protein</fullName>
    </submittedName>
</protein>